<feature type="coiled-coil region" evidence="1">
    <location>
        <begin position="9"/>
        <end position="76"/>
    </location>
</feature>
<evidence type="ECO:0000256" key="1">
    <source>
        <dbReference type="SAM" id="Coils"/>
    </source>
</evidence>
<sequence length="111" mass="12798">MSRGDQVDLAVQVKENTEAIKELQRAQERIERDHDTLLTLYKTQQATLTELKTDVKSDLLELKKDLRDDIKQLGNRHDQDVQEAKQAWPNRAHLAVECVLGVAALWGMFHH</sequence>
<accession>A0ABY6YY76</accession>
<keyword evidence="1" id="KW-0175">Coiled coil</keyword>
<proteinExistence type="predicted"/>
<keyword evidence="3" id="KW-1185">Reference proteome</keyword>
<dbReference type="Proteomes" id="UP001164803">
    <property type="component" value="Chromosome"/>
</dbReference>
<organism evidence="2 3">
    <name type="scientific">Alicyclobacillus dauci</name>
    <dbReference type="NCBI Taxonomy" id="1475485"/>
    <lineage>
        <taxon>Bacteria</taxon>
        <taxon>Bacillati</taxon>
        <taxon>Bacillota</taxon>
        <taxon>Bacilli</taxon>
        <taxon>Bacillales</taxon>
        <taxon>Alicyclobacillaceae</taxon>
        <taxon>Alicyclobacillus</taxon>
    </lineage>
</organism>
<evidence type="ECO:0000313" key="3">
    <source>
        <dbReference type="Proteomes" id="UP001164803"/>
    </source>
</evidence>
<dbReference type="EMBL" id="CP104064">
    <property type="protein sequence ID" value="WAH35061.1"/>
    <property type="molecule type" value="Genomic_DNA"/>
</dbReference>
<evidence type="ECO:0000313" key="2">
    <source>
        <dbReference type="EMBL" id="WAH35061.1"/>
    </source>
</evidence>
<protein>
    <submittedName>
        <fullName evidence="2">Uncharacterized protein</fullName>
    </submittedName>
</protein>
<gene>
    <name evidence="2" type="ORF">NZD86_12055</name>
</gene>
<dbReference type="RefSeq" id="WP_268041902.1">
    <property type="nucleotide sequence ID" value="NZ_CP104064.1"/>
</dbReference>
<reference evidence="2" key="1">
    <citation type="submission" date="2022-08" db="EMBL/GenBank/DDBJ databases">
        <title>Alicyclobacillus dauci DSM2870, complete genome.</title>
        <authorList>
            <person name="Wang Q."/>
            <person name="Cai R."/>
            <person name="Wang Z."/>
        </authorList>
    </citation>
    <scope>NUCLEOTIDE SEQUENCE</scope>
    <source>
        <strain evidence="2">DSM 28700</strain>
    </source>
</reference>
<name>A0ABY6YY76_9BACL</name>